<feature type="compositionally biased region" description="Pro residues" evidence="1">
    <location>
        <begin position="253"/>
        <end position="264"/>
    </location>
</feature>
<organism evidence="3">
    <name type="scientific">Thrips palmi</name>
    <name type="common">Melon thrips</name>
    <dbReference type="NCBI Taxonomy" id="161013"/>
    <lineage>
        <taxon>Eukaryota</taxon>
        <taxon>Metazoa</taxon>
        <taxon>Ecdysozoa</taxon>
        <taxon>Arthropoda</taxon>
        <taxon>Hexapoda</taxon>
        <taxon>Insecta</taxon>
        <taxon>Pterygota</taxon>
        <taxon>Neoptera</taxon>
        <taxon>Paraneoptera</taxon>
        <taxon>Thysanoptera</taxon>
        <taxon>Terebrantia</taxon>
        <taxon>Thripoidea</taxon>
        <taxon>Thripidae</taxon>
        <taxon>Thrips</taxon>
    </lineage>
</organism>
<feature type="region of interest" description="Disordered" evidence="1">
    <location>
        <begin position="249"/>
        <end position="289"/>
    </location>
</feature>
<dbReference type="KEGG" id="tpal:117647213"/>
<dbReference type="InParanoid" id="A0A6P8ZPV1"/>
<dbReference type="RefSeq" id="XP_034244744.1">
    <property type="nucleotide sequence ID" value="XM_034388853.1"/>
</dbReference>
<dbReference type="PANTHER" id="PTHR39960">
    <property type="entry name" value="LD34147P"/>
    <property type="match status" value="1"/>
</dbReference>
<reference evidence="3" key="1">
    <citation type="submission" date="2025-08" db="UniProtKB">
        <authorList>
            <consortium name="RefSeq"/>
        </authorList>
    </citation>
    <scope>IDENTIFICATION</scope>
    <source>
        <tissue evidence="3">Total insect</tissue>
    </source>
</reference>
<dbReference type="GeneID" id="117647213"/>
<dbReference type="PANTHER" id="PTHR39960:SF1">
    <property type="entry name" value="LD34147P"/>
    <property type="match status" value="1"/>
</dbReference>
<dbReference type="GO" id="GO:0005886">
    <property type="term" value="C:plasma membrane"/>
    <property type="evidence" value="ECO:0007669"/>
    <property type="project" value="TreeGrafter"/>
</dbReference>
<evidence type="ECO:0000256" key="1">
    <source>
        <dbReference type="SAM" id="MobiDB-lite"/>
    </source>
</evidence>
<dbReference type="OrthoDB" id="8190635at2759"/>
<proteinExistence type="predicted"/>
<evidence type="ECO:0000313" key="3">
    <source>
        <dbReference type="RefSeq" id="XP_034244744.1"/>
    </source>
</evidence>
<name>A0A6P8ZPV1_THRPL</name>
<keyword evidence="2" id="KW-1185">Reference proteome</keyword>
<accession>A0A6P8ZPV1</accession>
<gene>
    <name evidence="3" type="primary">LOC117647213</name>
</gene>
<dbReference type="Proteomes" id="UP000515158">
    <property type="component" value="Unplaced"/>
</dbReference>
<evidence type="ECO:0000313" key="2">
    <source>
        <dbReference type="Proteomes" id="UP000515158"/>
    </source>
</evidence>
<sequence length="289" mass="31584">MAATVVDRLGQRLEQQDQQRAADLKASAQESKDELLESVSDIITSSNRGLVADVAKSYEAVTKELGALVGVERVLIQTGDNVLDAKRRIEYGVHQILHEVGALVKEQSKDLNETLNMRFDVISADILSHQTENLGNLSTKIETEISQVWRQIGIMYEQLTASKSMLDRLQQQTEIYVNGSLQTMDGMEGKVGQITGRMGEVDENLNYLLGRLSLVTQEFNQIKSGLASALDSIRKSFLELQGQVTQVTDLGPGPNPIPEEPPSPAIMVRARTPPRPGSAAGDTGSDNQV</sequence>
<dbReference type="AlphaFoldDB" id="A0A6P8ZPV1"/>
<protein>
    <submittedName>
        <fullName evidence="3">Uncharacterized protein LOC117647213</fullName>
    </submittedName>
</protein>